<evidence type="ECO:0000313" key="3">
    <source>
        <dbReference type="Proteomes" id="UP000053789"/>
    </source>
</evidence>
<evidence type="ECO:0000313" key="2">
    <source>
        <dbReference type="EMBL" id="KIW95668.1"/>
    </source>
</evidence>
<name>A0A0D2HQE7_CLAB1</name>
<sequence>MITPVWDTFPAQLMPGFTSLMLKLRDGCDQTEFLDEMRSMDPRYLLFLRNLKEISITGSPPDNPTWSSILRRSEVQTSDEARRTTTLSYDDKSVTYLVCQHIANSLPYELKRGGREKFAILLAYPEIVTQETTLEPQQFLIHADFLLIANRENIDSSSQWNTTLREAILDAFLEDVRHFHDTYVPKHFRDESNLPMVLSVTTKSKYLSHKYSESDSKRLMDIGVTTLFGKEFLGDLKTSLSTCDAAMPEAWHSNIARVLLPLISNFEQAISELPIILLSDQRRVAASSGTMFFPENRMDHPIPPGIEVFEVHRDIQTDRDCERLYTNLRVKLVSIPAVQELILEKHSHQFPEPAPPRLSYHPRQSISSSQGGRNQPTRFSFGSPQRPEHYIVHGRCDLPRWRAWLNEQLGMWKIPRLVKDSSNIINAELSEDFRRVLEKHHSRQFLVLLKENWAKCSQHFPRNQPITLQSQLASVFVLCSDGERHKLETPSTGCFMPENFRSEYSFLQPVLDIPNPQDPGWTFLKVFGVIINDDLNTYLGILRSIQGREVSVESVRWLYDKIQGRCDDNPTLVCDEFQQNNHVYIPSSSTDECPRWVTLSNCVWIGPGCLTQSHELSKIHADHRILFMKHLKVKDAELETLASEARAVTSFPSLSHITDVFKELNRTSPDSVSMEVTNTIQSLLALRIFPLDEGGGSDRGFDELSSGIRESEWYIVDQARLRQCFQGVVSLPAFTVEDVQKATKFSGGNARGEETDMLCRGKAKFFDRLMPDSVPRRQEILHRLENVEVWHADIILLGWSVKTISPASGIAHQENKYLLASPLVTWSQYQSSSPSCFASWSYSTLNFIFVDAPDEGDNRNEIFSALEELVGCPNTSIRLQLTRSGRVELDIRLRFDRYNFHREVLSPTVDNDISIHVKGLMEEDPRGRYKKLRQSTKDRIVHDMKAKARGMFVWAQCQLEQLSRSMYPFDHKRALWALTWLAALYGSTTLGMLAESFTLDLYTFEIDESDRLDDAEDILDVCWSLVSISDIEDRPIHWKIMLAHFTVVQYLMSPQARSFRLIRWDLTDREAEEMHILAYTSLSVFCYLQDPGVETATLPFLIRTLQNSQGFTYYEKNCSLLEAWESLESQDFPIGFSLTDIPLRSDLTKYKNLDSLLAINHGSSVVSKAVAYGLLDFAWGLIGAGIDCDTYDSNMQTPLELLVWASPDKHFQRLLNLVRSNFEDTEPNSQPDAQGIWKIKHKYLGDKAAHSNQTDAPDRFDKILEAIKHCLLNVGQNETIRARFQKIMTLASIFNFQVANEGAFQTLLDVVRQGHGFDHGSQNC</sequence>
<reference evidence="2" key="1">
    <citation type="submission" date="2015-01" db="EMBL/GenBank/DDBJ databases">
        <title>The Genome Sequence of Cladophialophora bantiana CBS 173.52.</title>
        <authorList>
            <consortium name="The Broad Institute Genomics Platform"/>
            <person name="Cuomo C."/>
            <person name="de Hoog S."/>
            <person name="Gorbushina A."/>
            <person name="Stielow B."/>
            <person name="Teixiera M."/>
            <person name="Abouelleil A."/>
            <person name="Chapman S.B."/>
            <person name="Priest M."/>
            <person name="Young S.K."/>
            <person name="Wortman J."/>
            <person name="Nusbaum C."/>
            <person name="Birren B."/>
        </authorList>
    </citation>
    <scope>NUCLEOTIDE SEQUENCE [LARGE SCALE GENOMIC DNA]</scope>
    <source>
        <strain evidence="2">CBS 173.52</strain>
    </source>
</reference>
<dbReference type="GeneID" id="27697181"/>
<feature type="compositionally biased region" description="Polar residues" evidence="1">
    <location>
        <begin position="362"/>
        <end position="383"/>
    </location>
</feature>
<proteinExistence type="predicted"/>
<dbReference type="PANTHER" id="PTHR10039">
    <property type="entry name" value="AMELOGENIN"/>
    <property type="match status" value="1"/>
</dbReference>
<evidence type="ECO:0000256" key="1">
    <source>
        <dbReference type="SAM" id="MobiDB-lite"/>
    </source>
</evidence>
<gene>
    <name evidence="2" type="ORF">Z519_04253</name>
</gene>
<accession>A0A0D2HQE7</accession>
<dbReference type="SUPFAM" id="SSF48403">
    <property type="entry name" value="Ankyrin repeat"/>
    <property type="match status" value="1"/>
</dbReference>
<dbReference type="OrthoDB" id="2157530at2759"/>
<feature type="region of interest" description="Disordered" evidence="1">
    <location>
        <begin position="350"/>
        <end position="385"/>
    </location>
</feature>
<dbReference type="EMBL" id="KN846984">
    <property type="protein sequence ID" value="KIW95668.1"/>
    <property type="molecule type" value="Genomic_DNA"/>
</dbReference>
<organism evidence="2 3">
    <name type="scientific">Cladophialophora bantiana (strain ATCC 10958 / CBS 173.52 / CDC B-1940 / NIH 8579)</name>
    <name type="common">Xylohypha bantiana</name>
    <dbReference type="NCBI Taxonomy" id="1442370"/>
    <lineage>
        <taxon>Eukaryota</taxon>
        <taxon>Fungi</taxon>
        <taxon>Dikarya</taxon>
        <taxon>Ascomycota</taxon>
        <taxon>Pezizomycotina</taxon>
        <taxon>Eurotiomycetes</taxon>
        <taxon>Chaetothyriomycetidae</taxon>
        <taxon>Chaetothyriales</taxon>
        <taxon>Herpotrichiellaceae</taxon>
        <taxon>Cladophialophora</taxon>
    </lineage>
</organism>
<dbReference type="Proteomes" id="UP000053789">
    <property type="component" value="Unassembled WGS sequence"/>
</dbReference>
<dbReference type="InterPro" id="IPR036770">
    <property type="entry name" value="Ankyrin_rpt-contain_sf"/>
</dbReference>
<keyword evidence="3" id="KW-1185">Reference proteome</keyword>
<protein>
    <submittedName>
        <fullName evidence="2">Uncharacterized protein</fullName>
    </submittedName>
</protein>
<dbReference type="HOGENOM" id="CLU_259586_0_0_1"/>
<dbReference type="RefSeq" id="XP_016622337.1">
    <property type="nucleotide sequence ID" value="XM_016761999.1"/>
</dbReference>